<dbReference type="AlphaFoldDB" id="A0AA40BX98"/>
<feature type="region of interest" description="Disordered" evidence="1">
    <location>
        <begin position="173"/>
        <end position="241"/>
    </location>
</feature>
<evidence type="ECO:0000256" key="1">
    <source>
        <dbReference type="SAM" id="MobiDB-lite"/>
    </source>
</evidence>
<gene>
    <name evidence="2" type="ORF">B0T14DRAFT_589302</name>
</gene>
<feature type="region of interest" description="Disordered" evidence="1">
    <location>
        <begin position="55"/>
        <end position="82"/>
    </location>
</feature>
<sequence>MVKQRSPALRNALVVSLAGHAAFPVDAAANLAIRRDAVTAMSTVHEVDTVTAWASSSPSKSTSIADKESQSNSTVTVTSSSGAVTSTITVRKDAQATVTVPQNSTSPTTKTLINPASVIACNCETKTLDQVSWTTVTSFVTITASCDTISTHQPKSNKTAPPIAPSIPPIEIHPTVTPFLPSDGESTLATPTISSSEDSSTIASKTSSPADSDSSTGEIPTTSTFPIMTNNTTSTTSPESAAPSIISITITATITNTKTANISDILPSPPSASPSSSSVSHLPPSPPIPSSTIITDTATESTADEGRHATQTTSCYTPTISGVPQPSLAMCHIDPVTADPSTITTTVLSITTTPTMNIGAGGTHPPLGPGHEIPNTVAGDFREREGLAV</sequence>
<feature type="compositionally biased region" description="Low complexity" evidence="1">
    <location>
        <begin position="70"/>
        <end position="82"/>
    </location>
</feature>
<accession>A0AA40BX98</accession>
<evidence type="ECO:0000313" key="2">
    <source>
        <dbReference type="EMBL" id="KAK0616984.1"/>
    </source>
</evidence>
<keyword evidence="3" id="KW-1185">Reference proteome</keyword>
<feature type="compositionally biased region" description="Low complexity" evidence="1">
    <location>
        <begin position="273"/>
        <end position="282"/>
    </location>
</feature>
<dbReference type="Proteomes" id="UP001175000">
    <property type="component" value="Unassembled WGS sequence"/>
</dbReference>
<organism evidence="2 3">
    <name type="scientific">Immersiella caudata</name>
    <dbReference type="NCBI Taxonomy" id="314043"/>
    <lineage>
        <taxon>Eukaryota</taxon>
        <taxon>Fungi</taxon>
        <taxon>Dikarya</taxon>
        <taxon>Ascomycota</taxon>
        <taxon>Pezizomycotina</taxon>
        <taxon>Sordariomycetes</taxon>
        <taxon>Sordariomycetidae</taxon>
        <taxon>Sordariales</taxon>
        <taxon>Lasiosphaeriaceae</taxon>
        <taxon>Immersiella</taxon>
    </lineage>
</organism>
<evidence type="ECO:0000313" key="3">
    <source>
        <dbReference type="Proteomes" id="UP001175000"/>
    </source>
</evidence>
<feature type="compositionally biased region" description="Polar residues" evidence="1">
    <location>
        <begin position="217"/>
        <end position="228"/>
    </location>
</feature>
<protein>
    <submittedName>
        <fullName evidence="2">Uncharacterized protein</fullName>
    </submittedName>
</protein>
<dbReference type="EMBL" id="JAULSU010000005">
    <property type="protein sequence ID" value="KAK0616984.1"/>
    <property type="molecule type" value="Genomic_DNA"/>
</dbReference>
<name>A0AA40BX98_9PEZI</name>
<feature type="compositionally biased region" description="Low complexity" evidence="1">
    <location>
        <begin position="229"/>
        <end position="241"/>
    </location>
</feature>
<proteinExistence type="predicted"/>
<comment type="caution">
    <text evidence="2">The sequence shown here is derived from an EMBL/GenBank/DDBJ whole genome shotgun (WGS) entry which is preliminary data.</text>
</comment>
<feature type="region of interest" description="Disordered" evidence="1">
    <location>
        <begin position="261"/>
        <end position="293"/>
    </location>
</feature>
<reference evidence="2" key="1">
    <citation type="submission" date="2023-06" db="EMBL/GenBank/DDBJ databases">
        <title>Genome-scale phylogeny and comparative genomics of the fungal order Sordariales.</title>
        <authorList>
            <consortium name="Lawrence Berkeley National Laboratory"/>
            <person name="Hensen N."/>
            <person name="Bonometti L."/>
            <person name="Westerberg I."/>
            <person name="Brannstrom I.O."/>
            <person name="Guillou S."/>
            <person name="Cros-Aarteil S."/>
            <person name="Calhoun S."/>
            <person name="Haridas S."/>
            <person name="Kuo A."/>
            <person name="Mondo S."/>
            <person name="Pangilinan J."/>
            <person name="Riley R."/>
            <person name="Labutti K."/>
            <person name="Andreopoulos B."/>
            <person name="Lipzen A."/>
            <person name="Chen C."/>
            <person name="Yanf M."/>
            <person name="Daum C."/>
            <person name="Ng V."/>
            <person name="Clum A."/>
            <person name="Steindorff A."/>
            <person name="Ohm R."/>
            <person name="Martin F."/>
            <person name="Silar P."/>
            <person name="Natvig D."/>
            <person name="Lalanne C."/>
            <person name="Gautier V."/>
            <person name="Ament-Velasquez S.L."/>
            <person name="Kruys A."/>
            <person name="Hutchinson M.I."/>
            <person name="Powell A.J."/>
            <person name="Barry K."/>
            <person name="Miller A.N."/>
            <person name="Grigoriev I.V."/>
            <person name="Debuchy R."/>
            <person name="Gladieux P."/>
            <person name="Thoren M.H."/>
            <person name="Johannesson H."/>
        </authorList>
    </citation>
    <scope>NUCLEOTIDE SEQUENCE</scope>
    <source>
        <strain evidence="2">CBS 606.72</strain>
    </source>
</reference>
<feature type="compositionally biased region" description="Low complexity" evidence="1">
    <location>
        <begin position="189"/>
        <end position="216"/>
    </location>
</feature>